<sequence length="227" mass="26570">MGLTMIIGISGMIGSGKSTLAKGLHKHYKKSVLLEEFQENDPVFNTFLKWMYEKQPNIHIGFQSYIIESLSDTFKKTVAKFKNNNLNFRDNHIFLDRFNIEHYVFAVVTLMDKDPKYQAGFDAMFEKIVDPEDNPDLAIFIDIDFNAFKARLLARGRASEVDNYAQNETYFKLLHSLYKKLYIRLVEKFKIPYVIINSNNKSEKEVLQEAINIIDSYDFSKSKRYNE</sequence>
<dbReference type="Pfam" id="PF01712">
    <property type="entry name" value="dNK"/>
    <property type="match status" value="1"/>
</dbReference>
<feature type="binding site" evidence="2">
    <location>
        <begin position="11"/>
        <end position="19"/>
    </location>
    <ligand>
        <name>ATP</name>
        <dbReference type="ChEBI" id="CHEBI:30616"/>
    </ligand>
</feature>
<dbReference type="PANTHER" id="PTHR10513">
    <property type="entry name" value="DEOXYNUCLEOSIDE KINASE"/>
    <property type="match status" value="1"/>
</dbReference>
<dbReference type="GO" id="GO:0005737">
    <property type="term" value="C:cytoplasm"/>
    <property type="evidence" value="ECO:0007669"/>
    <property type="project" value="TreeGrafter"/>
</dbReference>
<dbReference type="InterPro" id="IPR027417">
    <property type="entry name" value="P-loop_NTPase"/>
</dbReference>
<feature type="domain" description="Deoxynucleoside kinase" evidence="3">
    <location>
        <begin position="7"/>
        <end position="206"/>
    </location>
</feature>
<keyword evidence="2" id="KW-0547">Nucleotide-binding</keyword>
<protein>
    <recommendedName>
        <fullName evidence="3">Deoxynucleoside kinase domain-containing protein</fullName>
    </recommendedName>
</protein>
<dbReference type="EMBL" id="AP009608">
    <property type="protein sequence ID" value="BAH69694.1"/>
    <property type="molecule type" value="Genomic_DNA"/>
</dbReference>
<feature type="active site" description="Proton acceptor" evidence="1">
    <location>
        <position position="90"/>
    </location>
</feature>
<dbReference type="Gene3D" id="3.40.50.300">
    <property type="entry name" value="P-loop containing nucleotide triphosphate hydrolases"/>
    <property type="match status" value="1"/>
</dbReference>
<dbReference type="KEGG" id="mfp:MBIO_0429"/>
<dbReference type="PIRSF" id="PIRSF000705">
    <property type="entry name" value="DNK"/>
    <property type="match status" value="1"/>
</dbReference>
<evidence type="ECO:0000256" key="2">
    <source>
        <dbReference type="PIRSR" id="PIRSR000705-3"/>
    </source>
</evidence>
<dbReference type="PATRIC" id="fig|496833.3.peg.855"/>
<dbReference type="Proteomes" id="UP000006810">
    <property type="component" value="Chromosome"/>
</dbReference>
<keyword evidence="5" id="KW-1185">Reference proteome</keyword>
<dbReference type="InterPro" id="IPR050566">
    <property type="entry name" value="Deoxyribonucleoside_kinase"/>
</dbReference>
<proteinExistence type="predicted"/>
<dbReference type="eggNOG" id="COG1428">
    <property type="taxonomic scope" value="Bacteria"/>
</dbReference>
<evidence type="ECO:0000259" key="3">
    <source>
        <dbReference type="Pfam" id="PF01712"/>
    </source>
</evidence>
<feature type="binding site" evidence="2">
    <location>
        <begin position="151"/>
        <end position="155"/>
    </location>
    <ligand>
        <name>ATP</name>
        <dbReference type="ChEBI" id="CHEBI:30616"/>
    </ligand>
</feature>
<reference evidence="4 5" key="1">
    <citation type="journal article" date="2009" name="Curr. Microbiol.">
        <title>Molecular cloning and expression of a novel cholinephosphotransferase involved in glycoglycerophospholipid biosynthesis of Mycoplasma fermentans.</title>
        <authorList>
            <person name="Ishida N."/>
            <person name="Irikura D."/>
            <person name="Matsuda K."/>
            <person name="Sato S."/>
            <person name="Asano K."/>
        </authorList>
    </citation>
    <scope>NUCLEOTIDE SEQUENCE [LARGE SCALE GENOMIC DNA]</scope>
    <source>
        <strain evidence="5">ATCC 19989 / NBRC 14854 / NCTC 10117 / PG18</strain>
    </source>
</reference>
<name>C4XEX2_MYCFP</name>
<organism evidence="4 5">
    <name type="scientific">Mycoplasmopsis fermentans (strain ATCC 19989 / NBRC 14854 / NCTC 10117 / PG18)</name>
    <name type="common">Mycoplasma fermentans</name>
    <dbReference type="NCBI Taxonomy" id="496833"/>
    <lineage>
        <taxon>Bacteria</taxon>
        <taxon>Bacillati</taxon>
        <taxon>Mycoplasmatota</taxon>
        <taxon>Mycoplasmoidales</taxon>
        <taxon>Metamycoplasmataceae</taxon>
        <taxon>Mycoplasmopsis</taxon>
    </lineage>
</organism>
<dbReference type="GO" id="GO:0005524">
    <property type="term" value="F:ATP binding"/>
    <property type="evidence" value="ECO:0007669"/>
    <property type="project" value="UniProtKB-KW"/>
</dbReference>
<accession>C4XEX2</accession>
<evidence type="ECO:0000313" key="4">
    <source>
        <dbReference type="EMBL" id="BAH69694.1"/>
    </source>
</evidence>
<dbReference type="SUPFAM" id="SSF52540">
    <property type="entry name" value="P-loop containing nucleoside triphosphate hydrolases"/>
    <property type="match status" value="1"/>
</dbReference>
<gene>
    <name evidence="4" type="ordered locus">MBIO_0429</name>
</gene>
<dbReference type="AlphaFoldDB" id="C4XEX2"/>
<dbReference type="InterPro" id="IPR031314">
    <property type="entry name" value="DNK_dom"/>
</dbReference>
<dbReference type="GO" id="GO:0019136">
    <property type="term" value="F:deoxynucleoside kinase activity"/>
    <property type="evidence" value="ECO:0007669"/>
    <property type="project" value="InterPro"/>
</dbReference>
<keyword evidence="2" id="KW-0067">ATP-binding</keyword>
<dbReference type="InterPro" id="IPR002624">
    <property type="entry name" value="DCK/DGK"/>
</dbReference>
<evidence type="ECO:0000313" key="5">
    <source>
        <dbReference type="Proteomes" id="UP000006810"/>
    </source>
</evidence>
<dbReference type="HOGENOM" id="CLU_110684_0_0_14"/>
<dbReference type="PANTHER" id="PTHR10513:SF35">
    <property type="entry name" value="DEOXYADENOSINE KINASE"/>
    <property type="match status" value="1"/>
</dbReference>
<evidence type="ECO:0000256" key="1">
    <source>
        <dbReference type="PIRSR" id="PIRSR000705-1"/>
    </source>
</evidence>